<organism evidence="1 2">
    <name type="scientific">Caerostris darwini</name>
    <dbReference type="NCBI Taxonomy" id="1538125"/>
    <lineage>
        <taxon>Eukaryota</taxon>
        <taxon>Metazoa</taxon>
        <taxon>Ecdysozoa</taxon>
        <taxon>Arthropoda</taxon>
        <taxon>Chelicerata</taxon>
        <taxon>Arachnida</taxon>
        <taxon>Araneae</taxon>
        <taxon>Araneomorphae</taxon>
        <taxon>Entelegynae</taxon>
        <taxon>Araneoidea</taxon>
        <taxon>Araneidae</taxon>
        <taxon>Caerostris</taxon>
    </lineage>
</organism>
<name>A0AAV4S033_9ARAC</name>
<protein>
    <submittedName>
        <fullName evidence="1">Uncharacterized protein</fullName>
    </submittedName>
</protein>
<dbReference type="Proteomes" id="UP001054837">
    <property type="component" value="Unassembled WGS sequence"/>
</dbReference>
<reference evidence="1 2" key="1">
    <citation type="submission" date="2021-06" db="EMBL/GenBank/DDBJ databases">
        <title>Caerostris darwini draft genome.</title>
        <authorList>
            <person name="Kono N."/>
            <person name="Arakawa K."/>
        </authorList>
    </citation>
    <scope>NUCLEOTIDE SEQUENCE [LARGE SCALE GENOMIC DNA]</scope>
</reference>
<dbReference type="EMBL" id="BPLQ01006896">
    <property type="protein sequence ID" value="GIY26087.1"/>
    <property type="molecule type" value="Genomic_DNA"/>
</dbReference>
<dbReference type="AlphaFoldDB" id="A0AAV4S033"/>
<comment type="caution">
    <text evidence="1">The sequence shown here is derived from an EMBL/GenBank/DDBJ whole genome shotgun (WGS) entry which is preliminary data.</text>
</comment>
<sequence>MREVSRRPFLYPIDYPRKVRVADGHDNIFRRVNTRGVLLPYVIPKHCTTHRIPGESAVCCAFVKSVHEISHVISRLISGLSLHLKQKPRFVIEEDTIPYLRMEIFLFND</sequence>
<evidence type="ECO:0000313" key="2">
    <source>
        <dbReference type="Proteomes" id="UP001054837"/>
    </source>
</evidence>
<gene>
    <name evidence="1" type="ORF">CDAR_114011</name>
</gene>
<proteinExistence type="predicted"/>
<keyword evidence="2" id="KW-1185">Reference proteome</keyword>
<accession>A0AAV4S033</accession>
<evidence type="ECO:0000313" key="1">
    <source>
        <dbReference type="EMBL" id="GIY26087.1"/>
    </source>
</evidence>